<reference evidence="1 2" key="1">
    <citation type="submission" date="2015-03" db="EMBL/GenBank/DDBJ databases">
        <authorList>
            <consortium name="Pathogen Informatics"/>
        </authorList>
    </citation>
    <scope>NUCLEOTIDE SEQUENCE [LARGE SCALE GENOMIC DNA]</scope>
    <source>
        <strain evidence="1 2">A1104</strain>
    </source>
</reference>
<protein>
    <submittedName>
        <fullName evidence="1">Uncharacterized protein</fullName>
    </submittedName>
</protein>
<proteinExistence type="predicted"/>
<evidence type="ECO:0000313" key="2">
    <source>
        <dbReference type="Proteomes" id="UP000041314"/>
    </source>
</evidence>
<dbReference type="EMBL" id="CQPA01000001">
    <property type="protein sequence ID" value="CNT56820.1"/>
    <property type="molecule type" value="Genomic_DNA"/>
</dbReference>
<dbReference type="AlphaFoldDB" id="A0A655BM13"/>
<name>A0A655BM13_SALET</name>
<dbReference type="Proteomes" id="UP000041314">
    <property type="component" value="Unassembled WGS sequence"/>
</dbReference>
<sequence>MMIGYASDVDPDTPYRGVCFVSLRVAPPKSDPIISVFFPYPFRPGFRPPPGLTSRCQRLFHYNPVFIMNFVYKR</sequence>
<organism evidence="1 2">
    <name type="scientific">Salmonella enterica subsp. enterica serovar Bovismorbificans</name>
    <dbReference type="NCBI Taxonomy" id="58097"/>
    <lineage>
        <taxon>Bacteria</taxon>
        <taxon>Pseudomonadati</taxon>
        <taxon>Pseudomonadota</taxon>
        <taxon>Gammaproteobacteria</taxon>
        <taxon>Enterobacterales</taxon>
        <taxon>Enterobacteriaceae</taxon>
        <taxon>Salmonella</taxon>
    </lineage>
</organism>
<accession>A0A655BM13</accession>
<evidence type="ECO:0000313" key="1">
    <source>
        <dbReference type="EMBL" id="CNT56820.1"/>
    </source>
</evidence>
<gene>
    <name evidence="1" type="ORF">ERS008198_00184</name>
</gene>